<proteinExistence type="predicted"/>
<evidence type="ECO:0000313" key="1">
    <source>
        <dbReference type="EMBL" id="EGZ08953.1"/>
    </source>
</evidence>
<sequence length="270" mass="30571">MERVVRVDDHLSPMLDEDALLVIMDEVWSELDHLLPQFELLGDDTGADKGTRRSFSTIFQNAELKSLLRQNPRHSCARPEPEQAGGRAAPNAAALNEHGVPYDATQDDALFRKMASNVDDQNRNMEEVLRLVGLQEGNPEVTNAFICQSKGQRRGNLLESRTRILLPFASQTMVKAFWRNVESDEGATLKTKQAARNPVRTLLHKYCAMVVISNNPLVWGRLGLASRIAVQKYDGTVVVGEYNYTMRMVTKPFIEKDRVVQAFERNRRMT</sequence>
<reference evidence="1 2" key="1">
    <citation type="journal article" date="2006" name="Science">
        <title>Phytophthora genome sequences uncover evolutionary origins and mechanisms of pathogenesis.</title>
        <authorList>
            <person name="Tyler B.M."/>
            <person name="Tripathy S."/>
            <person name="Zhang X."/>
            <person name="Dehal P."/>
            <person name="Jiang R.H."/>
            <person name="Aerts A."/>
            <person name="Arredondo F.D."/>
            <person name="Baxter L."/>
            <person name="Bensasson D."/>
            <person name="Beynon J.L."/>
            <person name="Chapman J."/>
            <person name="Damasceno C.M."/>
            <person name="Dorrance A.E."/>
            <person name="Dou D."/>
            <person name="Dickerman A.W."/>
            <person name="Dubchak I.L."/>
            <person name="Garbelotto M."/>
            <person name="Gijzen M."/>
            <person name="Gordon S.G."/>
            <person name="Govers F."/>
            <person name="Grunwald N.J."/>
            <person name="Huang W."/>
            <person name="Ivors K.L."/>
            <person name="Jones R.W."/>
            <person name="Kamoun S."/>
            <person name="Krampis K."/>
            <person name="Lamour K.H."/>
            <person name="Lee M.K."/>
            <person name="McDonald W.H."/>
            <person name="Medina M."/>
            <person name="Meijer H.J."/>
            <person name="Nordberg E.K."/>
            <person name="Maclean D.J."/>
            <person name="Ospina-Giraldo M.D."/>
            <person name="Morris P.F."/>
            <person name="Phuntumart V."/>
            <person name="Putnam N.H."/>
            <person name="Rash S."/>
            <person name="Rose J.K."/>
            <person name="Sakihama Y."/>
            <person name="Salamov A.A."/>
            <person name="Savidor A."/>
            <person name="Scheuring C.F."/>
            <person name="Smith B.M."/>
            <person name="Sobral B.W."/>
            <person name="Terry A."/>
            <person name="Torto-Alalibo T.A."/>
            <person name="Win J."/>
            <person name="Xu Z."/>
            <person name="Zhang H."/>
            <person name="Grigoriev I.V."/>
            <person name="Rokhsar D.S."/>
            <person name="Boore J.L."/>
        </authorList>
    </citation>
    <scope>NUCLEOTIDE SEQUENCE [LARGE SCALE GENOMIC DNA]</scope>
    <source>
        <strain evidence="1 2">P6497</strain>
    </source>
</reference>
<gene>
    <name evidence="1" type="ORF">PHYSODRAFT_305785</name>
</gene>
<dbReference type="RefSeq" id="XP_009535586.1">
    <property type="nucleotide sequence ID" value="XM_009537291.1"/>
</dbReference>
<evidence type="ECO:0000313" key="2">
    <source>
        <dbReference type="Proteomes" id="UP000002640"/>
    </source>
</evidence>
<dbReference type="KEGG" id="psoj:PHYSODRAFT_305785"/>
<name>G5A6J8_PHYSP</name>
<dbReference type="AlphaFoldDB" id="G5A6J8"/>
<keyword evidence="2" id="KW-1185">Reference proteome</keyword>
<dbReference type="EMBL" id="JH159160">
    <property type="protein sequence ID" value="EGZ08953.1"/>
    <property type="molecule type" value="Genomic_DNA"/>
</dbReference>
<dbReference type="GeneID" id="20642602"/>
<dbReference type="Proteomes" id="UP000002640">
    <property type="component" value="Unassembled WGS sequence"/>
</dbReference>
<dbReference type="InParanoid" id="G5A6J8"/>
<protein>
    <submittedName>
        <fullName evidence="1">Uncharacterized protein</fullName>
    </submittedName>
</protein>
<organism evidence="1 2">
    <name type="scientific">Phytophthora sojae (strain P6497)</name>
    <name type="common">Soybean stem and root rot agent</name>
    <name type="synonym">Phytophthora megasperma f. sp. glycines</name>
    <dbReference type="NCBI Taxonomy" id="1094619"/>
    <lineage>
        <taxon>Eukaryota</taxon>
        <taxon>Sar</taxon>
        <taxon>Stramenopiles</taxon>
        <taxon>Oomycota</taxon>
        <taxon>Peronosporomycetes</taxon>
        <taxon>Peronosporales</taxon>
        <taxon>Peronosporaceae</taxon>
        <taxon>Phytophthora</taxon>
    </lineage>
</organism>
<accession>G5A6J8</accession>